<keyword evidence="2" id="KW-0472">Membrane</keyword>
<dbReference type="InterPro" id="IPR003344">
    <property type="entry name" value="Big_1_dom"/>
</dbReference>
<feature type="transmembrane region" description="Helical" evidence="2">
    <location>
        <begin position="6"/>
        <end position="26"/>
    </location>
</feature>
<dbReference type="Gene3D" id="2.60.40.10">
    <property type="entry name" value="Immunoglobulins"/>
    <property type="match status" value="1"/>
</dbReference>
<dbReference type="Pfam" id="PF02369">
    <property type="entry name" value="Big_1"/>
    <property type="match status" value="1"/>
</dbReference>
<dbReference type="SUPFAM" id="SSF49373">
    <property type="entry name" value="Invasin/intimin cell-adhesion fragments"/>
    <property type="match status" value="1"/>
</dbReference>
<gene>
    <name evidence="4" type="ORF">A3K52_02730</name>
</gene>
<dbReference type="Proteomes" id="UP000177050">
    <property type="component" value="Unassembled WGS sequence"/>
</dbReference>
<proteinExistence type="inferred from homology"/>
<feature type="domain" description="Big-1" evidence="3">
    <location>
        <begin position="45"/>
        <end position="131"/>
    </location>
</feature>
<name>A0A1F7L0T0_9BACT</name>
<keyword evidence="2" id="KW-0812">Transmembrane</keyword>
<evidence type="ECO:0000313" key="5">
    <source>
        <dbReference type="Proteomes" id="UP000177050"/>
    </source>
</evidence>
<comment type="similarity">
    <text evidence="1">Belongs to the intimin/invasin family.</text>
</comment>
<dbReference type="EMBL" id="MGBR01000001">
    <property type="protein sequence ID" value="OGK73676.1"/>
    <property type="molecule type" value="Genomic_DNA"/>
</dbReference>
<evidence type="ECO:0000256" key="2">
    <source>
        <dbReference type="SAM" id="Phobius"/>
    </source>
</evidence>
<reference evidence="4 5" key="1">
    <citation type="journal article" date="2016" name="Nat. Commun.">
        <title>Thousands of microbial genomes shed light on interconnected biogeochemical processes in an aquifer system.</title>
        <authorList>
            <person name="Anantharaman K."/>
            <person name="Brown C.T."/>
            <person name="Hug L.A."/>
            <person name="Sharon I."/>
            <person name="Castelle C.J."/>
            <person name="Probst A.J."/>
            <person name="Thomas B.C."/>
            <person name="Singh A."/>
            <person name="Wilkins M.J."/>
            <person name="Karaoz U."/>
            <person name="Brodie E.L."/>
            <person name="Williams K.H."/>
            <person name="Hubbard S.S."/>
            <person name="Banfield J.F."/>
        </authorList>
    </citation>
    <scope>NUCLEOTIDE SEQUENCE [LARGE SCALE GENOMIC DNA]</scope>
</reference>
<dbReference type="InterPro" id="IPR008964">
    <property type="entry name" value="Invasin/intimin_cell_adhesion"/>
</dbReference>
<evidence type="ECO:0000256" key="1">
    <source>
        <dbReference type="ARBA" id="ARBA00010116"/>
    </source>
</evidence>
<evidence type="ECO:0000313" key="4">
    <source>
        <dbReference type="EMBL" id="OGK73676.1"/>
    </source>
</evidence>
<comment type="caution">
    <text evidence="4">The sequence shown here is derived from an EMBL/GenBank/DDBJ whole genome shotgun (WGS) entry which is preliminary data.</text>
</comment>
<organism evidence="4 5">
    <name type="scientific">Candidatus Roizmanbacteria bacterium RIFOXYD1_FULL_38_12</name>
    <dbReference type="NCBI Taxonomy" id="1802093"/>
    <lineage>
        <taxon>Bacteria</taxon>
        <taxon>Candidatus Roizmaniibacteriota</taxon>
    </lineage>
</organism>
<protein>
    <recommendedName>
        <fullName evidence="3">Big-1 domain-containing protein</fullName>
    </recommendedName>
</protein>
<dbReference type="InterPro" id="IPR013783">
    <property type="entry name" value="Ig-like_fold"/>
</dbReference>
<dbReference type="AlphaFoldDB" id="A0A1F7L0T0"/>
<accession>A0A1F7L0T0</accession>
<sequence length="137" mass="14900">MDKTLGTLLVVFFLSFTLFVTVVFFNKPIAKFTRAKEDFLPSSANSLIFAYPLTVKADGITESTINVFVRSDKGIPVKEQKVTLASTVGSIKENEASTDDQGKATFHLSSSSKGVAEIEVMIGGSLKLNQKLSVKFE</sequence>
<dbReference type="SMART" id="SM00634">
    <property type="entry name" value="BID_1"/>
    <property type="match status" value="1"/>
</dbReference>
<evidence type="ECO:0000259" key="3">
    <source>
        <dbReference type="SMART" id="SM00634"/>
    </source>
</evidence>
<keyword evidence="2" id="KW-1133">Transmembrane helix</keyword>